<gene>
    <name evidence="1" type="ORF">AW736_26330</name>
</gene>
<accession>A0A178IPT1</accession>
<evidence type="ECO:0000313" key="1">
    <source>
        <dbReference type="EMBL" id="OAM91900.1"/>
    </source>
</evidence>
<proteinExistence type="predicted"/>
<dbReference type="AlphaFoldDB" id="A0A178IPT1"/>
<evidence type="ECO:0000313" key="2">
    <source>
        <dbReference type="Proteomes" id="UP000078486"/>
    </source>
</evidence>
<dbReference type="EMBL" id="LRRQ01000003">
    <property type="protein sequence ID" value="OAM91900.1"/>
    <property type="molecule type" value="Genomic_DNA"/>
</dbReference>
<sequence>MPLRAEAAAPFGAALTAFAEAAGVTVESLTIGQILDMAGNPPRPEPKLFWYALGKIGGAWYAIAPANGLESLPLVPVIAGHRRRLLQPQDLAHAKAFATKKEARDAGWQVFPRTYVFTFK</sequence>
<keyword evidence="2" id="KW-1185">Reference proteome</keyword>
<name>A0A178IPT1_9BACT</name>
<organism evidence="1 2">
    <name type="scientific">Termitidicoccus mucosus</name>
    <dbReference type="NCBI Taxonomy" id="1184151"/>
    <lineage>
        <taxon>Bacteria</taxon>
        <taxon>Pseudomonadati</taxon>
        <taxon>Verrucomicrobiota</taxon>
        <taxon>Opitutia</taxon>
        <taxon>Opitutales</taxon>
        <taxon>Opitutaceae</taxon>
        <taxon>Termitidicoccus</taxon>
    </lineage>
</organism>
<dbReference type="STRING" id="1184151.AW736_26330"/>
<protein>
    <submittedName>
        <fullName evidence="1">Uncharacterized protein</fullName>
    </submittedName>
</protein>
<dbReference type="Proteomes" id="UP000078486">
    <property type="component" value="Unassembled WGS sequence"/>
</dbReference>
<reference evidence="1 2" key="1">
    <citation type="submission" date="2016-01" db="EMBL/GenBank/DDBJ databases">
        <title>High potential of lignocellulose degradation of a new Verrucomicrobia species.</title>
        <authorList>
            <person name="Wang Y."/>
            <person name="Shi Y."/>
            <person name="Qiu Z."/>
            <person name="Liu S."/>
            <person name="Yang H."/>
        </authorList>
    </citation>
    <scope>NUCLEOTIDE SEQUENCE [LARGE SCALE GENOMIC DNA]</scope>
    <source>
        <strain evidence="1 2">TSB47</strain>
    </source>
</reference>
<comment type="caution">
    <text evidence="1">The sequence shown here is derived from an EMBL/GenBank/DDBJ whole genome shotgun (WGS) entry which is preliminary data.</text>
</comment>